<dbReference type="EC" id="1.1.1.-" evidence="3"/>
<comment type="similarity">
    <text evidence="1">Belongs to the short-chain dehydrogenases/reductases (SDR) family.</text>
</comment>
<dbReference type="InterPro" id="IPR020904">
    <property type="entry name" value="Sc_DH/Rdtase_CS"/>
</dbReference>
<feature type="region of interest" description="Disordered" evidence="2">
    <location>
        <begin position="1"/>
        <end position="23"/>
    </location>
</feature>
<dbReference type="PANTHER" id="PTHR42760:SF122">
    <property type="entry name" value="NAD(P)-BINDING PROTEIN"/>
    <property type="match status" value="1"/>
</dbReference>
<dbReference type="PROSITE" id="PS00061">
    <property type="entry name" value="ADH_SHORT"/>
    <property type="match status" value="1"/>
</dbReference>
<accession>A0A6S6ZBB5</accession>
<evidence type="ECO:0000313" key="4">
    <source>
        <dbReference type="Proteomes" id="UP000494214"/>
    </source>
</evidence>
<evidence type="ECO:0000256" key="1">
    <source>
        <dbReference type="ARBA" id="ARBA00006484"/>
    </source>
</evidence>
<dbReference type="PRINTS" id="PR00080">
    <property type="entry name" value="SDRFAMILY"/>
</dbReference>
<dbReference type="InterPro" id="IPR002347">
    <property type="entry name" value="SDR_fam"/>
</dbReference>
<dbReference type="GO" id="GO:0006633">
    <property type="term" value="P:fatty acid biosynthetic process"/>
    <property type="evidence" value="ECO:0007669"/>
    <property type="project" value="TreeGrafter"/>
</dbReference>
<keyword evidence="3" id="KW-0560">Oxidoreductase</keyword>
<name>A0A6S6ZBB5_9BURK</name>
<dbReference type="AlphaFoldDB" id="A0A6S6ZBB5"/>
<dbReference type="Proteomes" id="UP000494214">
    <property type="component" value="Unassembled WGS sequence"/>
</dbReference>
<dbReference type="InterPro" id="IPR036291">
    <property type="entry name" value="NAD(P)-bd_dom_sf"/>
</dbReference>
<organism evidence="3 4">
    <name type="scientific">Achromobacter animicus</name>
    <dbReference type="NCBI Taxonomy" id="1389935"/>
    <lineage>
        <taxon>Bacteria</taxon>
        <taxon>Pseudomonadati</taxon>
        <taxon>Pseudomonadota</taxon>
        <taxon>Betaproteobacteria</taxon>
        <taxon>Burkholderiales</taxon>
        <taxon>Alcaligenaceae</taxon>
        <taxon>Achromobacter</taxon>
    </lineage>
</organism>
<dbReference type="PANTHER" id="PTHR42760">
    <property type="entry name" value="SHORT-CHAIN DEHYDROGENASES/REDUCTASES FAMILY MEMBER"/>
    <property type="match status" value="1"/>
</dbReference>
<reference evidence="3 4" key="1">
    <citation type="submission" date="2020-04" db="EMBL/GenBank/DDBJ databases">
        <authorList>
            <person name="De Canck E."/>
        </authorList>
    </citation>
    <scope>NUCLEOTIDE SEQUENCE [LARGE SCALE GENOMIC DNA]</scope>
    <source>
        <strain evidence="3 4">LMG 26690</strain>
    </source>
</reference>
<dbReference type="GO" id="GO:0048038">
    <property type="term" value="F:quinone binding"/>
    <property type="evidence" value="ECO:0007669"/>
    <property type="project" value="TreeGrafter"/>
</dbReference>
<dbReference type="SUPFAM" id="SSF51735">
    <property type="entry name" value="NAD(P)-binding Rossmann-fold domains"/>
    <property type="match status" value="1"/>
</dbReference>
<dbReference type="EMBL" id="CADIJM010000002">
    <property type="protein sequence ID" value="CAB3671874.1"/>
    <property type="molecule type" value="Genomic_DNA"/>
</dbReference>
<dbReference type="Pfam" id="PF13561">
    <property type="entry name" value="adh_short_C2"/>
    <property type="match status" value="1"/>
</dbReference>
<evidence type="ECO:0000313" key="3">
    <source>
        <dbReference type="EMBL" id="CAB3671874.1"/>
    </source>
</evidence>
<dbReference type="PRINTS" id="PR00081">
    <property type="entry name" value="GDHRDH"/>
</dbReference>
<dbReference type="CDD" id="cd05233">
    <property type="entry name" value="SDR_c"/>
    <property type="match status" value="1"/>
</dbReference>
<keyword evidence="4" id="KW-1185">Reference proteome</keyword>
<protein>
    <submittedName>
        <fullName evidence="3">2,5-dichloro-2,5-cyclohexadiene-1,4-diol dehydrogenase LinX</fullName>
        <ecNumber evidence="3">1.1.1.-</ecNumber>
    </submittedName>
</protein>
<dbReference type="Gene3D" id="3.40.50.720">
    <property type="entry name" value="NAD(P)-binding Rossmann-like Domain"/>
    <property type="match status" value="1"/>
</dbReference>
<evidence type="ECO:0000256" key="2">
    <source>
        <dbReference type="SAM" id="MobiDB-lite"/>
    </source>
</evidence>
<gene>
    <name evidence="3" type="primary">linX_3</name>
    <name evidence="3" type="ORF">LMG26690_01113</name>
</gene>
<proteinExistence type="inferred from homology"/>
<dbReference type="GO" id="GO:0016616">
    <property type="term" value="F:oxidoreductase activity, acting on the CH-OH group of donors, NAD or NADP as acceptor"/>
    <property type="evidence" value="ECO:0007669"/>
    <property type="project" value="TreeGrafter"/>
</dbReference>
<sequence>MSAGSGTPDAGTPDAGTPVAGTPLHAAPLSGARLAGKVALVAGAGTSAPGWSIGKASCVTLARQGAAIIALDANLTAAEEAAHEAEAAGGSALPVQADVADPDAMQAAVDAALSRFGRIDILQANAGIGKVGGPEDISIADWDRIQQVNVTSLLIATRLLAPVMRVQGGGAIVAVSSIAGIRYTGYPHLAYSVSKAAVIHFARMAAQQYAADGIRVNTVIPGLIDTPRVTANVAKMFDANDLDAARAARDKQVPMGRMGTPWEVANAVAFLASDEASYITGTELLVDGGLTGKYA</sequence>
<dbReference type="FunFam" id="3.40.50.720:FF:000084">
    <property type="entry name" value="Short-chain dehydrogenase reductase"/>
    <property type="match status" value="1"/>
</dbReference>